<reference evidence="3" key="1">
    <citation type="journal article" date="2014" name="Int. J. Syst. Evol. Microbiol.">
        <title>Complete genome sequence of Corynebacterium casei LMG S-19264T (=DSM 44701T), isolated from a smear-ripened cheese.</title>
        <authorList>
            <consortium name="US DOE Joint Genome Institute (JGI-PGF)"/>
            <person name="Walter F."/>
            <person name="Albersmeier A."/>
            <person name="Kalinowski J."/>
            <person name="Ruckert C."/>
        </authorList>
    </citation>
    <scope>NUCLEOTIDE SEQUENCE</scope>
    <source>
        <strain evidence="3">JCM 4477</strain>
    </source>
</reference>
<name>A0A919AMG7_9ACTN</name>
<feature type="compositionally biased region" description="Basic residues" evidence="1">
    <location>
        <begin position="342"/>
        <end position="351"/>
    </location>
</feature>
<feature type="compositionally biased region" description="Gly residues" evidence="1">
    <location>
        <begin position="253"/>
        <end position="266"/>
    </location>
</feature>
<gene>
    <name evidence="3" type="ORF">GCM10018772_42770</name>
</gene>
<feature type="compositionally biased region" description="Low complexity" evidence="1">
    <location>
        <begin position="267"/>
        <end position="302"/>
    </location>
</feature>
<accession>A0A919AMG7</accession>
<feature type="transmembrane region" description="Helical" evidence="2">
    <location>
        <begin position="117"/>
        <end position="140"/>
    </location>
</feature>
<dbReference type="EMBL" id="BNBI01000009">
    <property type="protein sequence ID" value="GHF13058.1"/>
    <property type="molecule type" value="Genomic_DNA"/>
</dbReference>
<evidence type="ECO:0008006" key="5">
    <source>
        <dbReference type="Google" id="ProtNLM"/>
    </source>
</evidence>
<evidence type="ECO:0000313" key="3">
    <source>
        <dbReference type="EMBL" id="GHF13058.1"/>
    </source>
</evidence>
<reference evidence="3" key="2">
    <citation type="submission" date="2020-09" db="EMBL/GenBank/DDBJ databases">
        <authorList>
            <person name="Sun Q."/>
            <person name="Ohkuma M."/>
        </authorList>
    </citation>
    <scope>NUCLEOTIDE SEQUENCE</scope>
    <source>
        <strain evidence="3">JCM 4477</strain>
    </source>
</reference>
<organism evidence="3 4">
    <name type="scientific">Streptomyces fumanus</name>
    <dbReference type="NCBI Taxonomy" id="67302"/>
    <lineage>
        <taxon>Bacteria</taxon>
        <taxon>Bacillati</taxon>
        <taxon>Actinomycetota</taxon>
        <taxon>Actinomycetes</taxon>
        <taxon>Kitasatosporales</taxon>
        <taxon>Streptomycetaceae</taxon>
        <taxon>Streptomyces</taxon>
    </lineage>
</organism>
<feature type="region of interest" description="Disordered" evidence="1">
    <location>
        <begin position="137"/>
        <end position="351"/>
    </location>
</feature>
<feature type="region of interest" description="Disordered" evidence="1">
    <location>
        <begin position="72"/>
        <end position="113"/>
    </location>
</feature>
<dbReference type="Proteomes" id="UP000630718">
    <property type="component" value="Unassembled WGS sequence"/>
</dbReference>
<keyword evidence="2" id="KW-0472">Membrane</keyword>
<proteinExistence type="predicted"/>
<dbReference type="AlphaFoldDB" id="A0A919AMG7"/>
<comment type="caution">
    <text evidence="3">The sequence shown here is derived from an EMBL/GenBank/DDBJ whole genome shotgun (WGS) entry which is preliminary data.</text>
</comment>
<dbReference type="RefSeq" id="WP_190205966.1">
    <property type="nucleotide sequence ID" value="NZ_BNBI01000009.1"/>
</dbReference>
<feature type="compositionally biased region" description="Low complexity" evidence="1">
    <location>
        <begin position="182"/>
        <end position="191"/>
    </location>
</feature>
<evidence type="ECO:0000256" key="2">
    <source>
        <dbReference type="SAM" id="Phobius"/>
    </source>
</evidence>
<feature type="compositionally biased region" description="Basic and acidic residues" evidence="1">
    <location>
        <begin position="192"/>
        <end position="214"/>
    </location>
</feature>
<evidence type="ECO:0000256" key="1">
    <source>
        <dbReference type="SAM" id="MobiDB-lite"/>
    </source>
</evidence>
<keyword evidence="4" id="KW-1185">Reference proteome</keyword>
<sequence>MADEQDRWLDRETAELLLRGESLESVDPAVRDRAERLASTLAALSAPTPPTSGELPGEAAALAAFREARAASADAAGAGSGVPGRDARGRGLDAGLVRLGGRDNDAGRPRRTRPLKLGLAAALTAGMVGGAGIAAATGVLPTPFGDHRAPDPAASVSTAATPDRPPASPSARTTAPHDEAGAGHAPGAPDPTGERDRTSACRDIRAGKEHDALRKHGPRTPPDAECEKRGHGGKADGDDGDKADGRKGTTGESQGGNGNRGNGQNGQNGNKGSNGNNGNRGNSDKANGNSDKANGNNGNNGNTEKKSRGKGPQGSGASGAGGAADAHRPVPPHTPSDQHGSPRGKKPSAKE</sequence>
<keyword evidence="2" id="KW-1133">Transmembrane helix</keyword>
<feature type="compositionally biased region" description="Basic and acidic residues" evidence="1">
    <location>
        <begin position="225"/>
        <end position="249"/>
    </location>
</feature>
<keyword evidence="2" id="KW-0812">Transmembrane</keyword>
<feature type="compositionally biased region" description="Gly residues" evidence="1">
    <location>
        <begin position="311"/>
        <end position="322"/>
    </location>
</feature>
<evidence type="ECO:0000313" key="4">
    <source>
        <dbReference type="Proteomes" id="UP000630718"/>
    </source>
</evidence>
<protein>
    <recommendedName>
        <fullName evidence="5">Extensin</fullName>
    </recommendedName>
</protein>